<keyword evidence="4" id="KW-1185">Reference proteome</keyword>
<evidence type="ECO:0000313" key="4">
    <source>
        <dbReference type="Proteomes" id="UP000284706"/>
    </source>
</evidence>
<dbReference type="EMBL" id="NHYE01005376">
    <property type="protein sequence ID" value="PPQ73910.1"/>
    <property type="molecule type" value="Genomic_DNA"/>
</dbReference>
<evidence type="ECO:0000256" key="1">
    <source>
        <dbReference type="ARBA" id="ARBA00022737"/>
    </source>
</evidence>
<reference evidence="3 4" key="1">
    <citation type="journal article" date="2018" name="Evol. Lett.">
        <title>Horizontal gene cluster transfer increased hallucinogenic mushroom diversity.</title>
        <authorList>
            <person name="Reynolds H.T."/>
            <person name="Vijayakumar V."/>
            <person name="Gluck-Thaler E."/>
            <person name="Korotkin H.B."/>
            <person name="Matheny P.B."/>
            <person name="Slot J.C."/>
        </authorList>
    </citation>
    <scope>NUCLEOTIDE SEQUENCE [LARGE SCALE GENOMIC DNA]</scope>
    <source>
        <strain evidence="3 4">SRW20</strain>
    </source>
</reference>
<dbReference type="Gene3D" id="3.40.50.300">
    <property type="entry name" value="P-loop containing nucleotide triphosphate hydrolases"/>
    <property type="match status" value="1"/>
</dbReference>
<accession>A0A409W5V8</accession>
<feature type="domain" description="Nephrocystin 3-like N-terminal" evidence="2">
    <location>
        <begin position="80"/>
        <end position="239"/>
    </location>
</feature>
<evidence type="ECO:0000259" key="2">
    <source>
        <dbReference type="Pfam" id="PF24883"/>
    </source>
</evidence>
<protein>
    <recommendedName>
        <fullName evidence="2">Nephrocystin 3-like N-terminal domain-containing protein</fullName>
    </recommendedName>
</protein>
<comment type="caution">
    <text evidence="3">The sequence shown here is derived from an EMBL/GenBank/DDBJ whole genome shotgun (WGS) entry which is preliminary data.</text>
</comment>
<gene>
    <name evidence="3" type="ORF">CVT26_006658</name>
</gene>
<dbReference type="PANTHER" id="PTHR10039:SF17">
    <property type="entry name" value="FUNGAL STAND N-TERMINAL GOODBYE DOMAIN-CONTAINING PROTEIN-RELATED"/>
    <property type="match status" value="1"/>
</dbReference>
<evidence type="ECO:0000313" key="3">
    <source>
        <dbReference type="EMBL" id="PPQ73910.1"/>
    </source>
</evidence>
<dbReference type="InterPro" id="IPR027417">
    <property type="entry name" value="P-loop_NTPase"/>
</dbReference>
<sequence>MQRSSQPDLIEAPGADIAIYGGTFSSIAGDAYTYNYAAPAVDDSGFRTLSQSIAGEALYDSTELSFASMCHPNTRVKIQEKILAWADDTESKFSVFWLHAPVGEGKTAVMLSVANLLSSKGRADMPTFFFGRGKGKREQAQYLFLTIALQLAPRIAGLRECLNEIMAEKPTLPTSSMGSQVQYLFVNAFRRLAPPVPQIILIDALDECNSEVDQQQILALIGDMITVHALPLRFIIASRPEFQIRDMFDGDTLRNITLRSSLSDGSSTFDDIELFFRQEFQKICMQKSYLMDNSQDSNWPSDDIIKELVRRSSGQFIFASTVINFVGDRFSHPVNQLEIILSPRPSDQVFSELDSLYLDILSTYPSDKVDGLKRVLGFVVAVSSSSGQLLDDLLQLRPGEAVLTLGGLNSVLSGLEFDTNPIHMKRSKHRSWSDTTTFLLSTNFSIYRKAGKYDPDIDVTHASFVEFLVDHSRSGQYHINLEEMHLHVVTAAFSMLSSPIHDALQEKMGRRVFSFETMMELRTTLYSHLANLKALPEGVLGDLSVLEGIVYEPNCHTRSQIPVESFIGIYLFIEQGATELIGIDSSDYRQQLLNLKVRYLRLLFVWCDELFGTRELEDIRGILVIQSDLSGEVLADIFMVEPQVVQESWTNRGFGVQMCGSLSVMVRSLESLMGLDVNSTDNKSLLKKVEQHHLAISKKLVSRAFSGRAVVRHGPGYDTADYVQRYLPTHLAGLKMSPPDMESASDFLDFFDRHIEDLHVSTASPEKLWLTWLLVKKIWNWSSSVVITEV</sequence>
<dbReference type="Proteomes" id="UP000284706">
    <property type="component" value="Unassembled WGS sequence"/>
</dbReference>
<dbReference type="AlphaFoldDB" id="A0A409W5V8"/>
<proteinExistence type="predicted"/>
<organism evidence="3 4">
    <name type="scientific">Gymnopilus dilepis</name>
    <dbReference type="NCBI Taxonomy" id="231916"/>
    <lineage>
        <taxon>Eukaryota</taxon>
        <taxon>Fungi</taxon>
        <taxon>Dikarya</taxon>
        <taxon>Basidiomycota</taxon>
        <taxon>Agaricomycotina</taxon>
        <taxon>Agaricomycetes</taxon>
        <taxon>Agaricomycetidae</taxon>
        <taxon>Agaricales</taxon>
        <taxon>Agaricineae</taxon>
        <taxon>Hymenogastraceae</taxon>
        <taxon>Gymnopilus</taxon>
    </lineage>
</organism>
<dbReference type="PANTHER" id="PTHR10039">
    <property type="entry name" value="AMELOGENIN"/>
    <property type="match status" value="1"/>
</dbReference>
<dbReference type="OrthoDB" id="3050739at2759"/>
<keyword evidence="1" id="KW-0677">Repeat</keyword>
<dbReference type="Pfam" id="PF24883">
    <property type="entry name" value="NPHP3_N"/>
    <property type="match status" value="1"/>
</dbReference>
<dbReference type="SUPFAM" id="SSF52540">
    <property type="entry name" value="P-loop containing nucleoside triphosphate hydrolases"/>
    <property type="match status" value="1"/>
</dbReference>
<dbReference type="InParanoid" id="A0A409W5V8"/>
<name>A0A409W5V8_9AGAR</name>
<dbReference type="InterPro" id="IPR056884">
    <property type="entry name" value="NPHP3-like_N"/>
</dbReference>